<dbReference type="Proteomes" id="UP001362999">
    <property type="component" value="Unassembled WGS sequence"/>
</dbReference>
<evidence type="ECO:0000313" key="3">
    <source>
        <dbReference type="Proteomes" id="UP001362999"/>
    </source>
</evidence>
<dbReference type="AlphaFoldDB" id="A0AAV9Z4X8"/>
<keyword evidence="3" id="KW-1185">Reference proteome</keyword>
<feature type="region of interest" description="Disordered" evidence="1">
    <location>
        <begin position="240"/>
        <end position="274"/>
    </location>
</feature>
<sequence length="337" mass="38188">MPSAMFHSLIERNVTAEYSSIKEILDCAVNYKWHQSIRERNAEKRRSQPRTTESSTKRESGSKDAPRMAVGHRDVTKRYRFVKREPLRNEQRKGDYRPNSARIIPKEESRHETSSAVSKPQQGSKPPAPKTGKGKCYSCGGDHYSTDPVCPNNKTRAPILYNGREVVDDNEDEESKPSTSSESKQTSGDATEQFKHIAESSDIEDVENVDGEQYESEYTLEECSEYSEYDDDERCFHLIEEDDDAPELESVSDSDEESDDWCSDSSIAEPAAQPELLVPPILKNRPKSKRRELTLEELGLFGVCDDYSDDEFVSEEDVDKLAKEMATCLMETGDPEA</sequence>
<feature type="region of interest" description="Disordered" evidence="1">
    <location>
        <begin position="40"/>
        <end position="135"/>
    </location>
</feature>
<feature type="compositionally biased region" description="Low complexity" evidence="1">
    <location>
        <begin position="177"/>
        <end position="187"/>
    </location>
</feature>
<feature type="compositionally biased region" description="Acidic residues" evidence="1">
    <location>
        <begin position="240"/>
        <end position="262"/>
    </location>
</feature>
<proteinExistence type="predicted"/>
<organism evidence="2 3">
    <name type="scientific">Favolaschia claudopus</name>
    <dbReference type="NCBI Taxonomy" id="2862362"/>
    <lineage>
        <taxon>Eukaryota</taxon>
        <taxon>Fungi</taxon>
        <taxon>Dikarya</taxon>
        <taxon>Basidiomycota</taxon>
        <taxon>Agaricomycotina</taxon>
        <taxon>Agaricomycetes</taxon>
        <taxon>Agaricomycetidae</taxon>
        <taxon>Agaricales</taxon>
        <taxon>Marasmiineae</taxon>
        <taxon>Mycenaceae</taxon>
        <taxon>Favolaschia</taxon>
    </lineage>
</organism>
<feature type="compositionally biased region" description="Basic and acidic residues" evidence="1">
    <location>
        <begin position="104"/>
        <end position="113"/>
    </location>
</feature>
<feature type="compositionally biased region" description="Polar residues" evidence="1">
    <location>
        <begin position="114"/>
        <end position="124"/>
    </location>
</feature>
<feature type="region of interest" description="Disordered" evidence="1">
    <location>
        <begin position="161"/>
        <end position="228"/>
    </location>
</feature>
<evidence type="ECO:0000313" key="2">
    <source>
        <dbReference type="EMBL" id="KAK6971461.1"/>
    </source>
</evidence>
<comment type="caution">
    <text evidence="2">The sequence shown here is derived from an EMBL/GenBank/DDBJ whole genome shotgun (WGS) entry which is preliminary data.</text>
</comment>
<feature type="compositionally biased region" description="Basic and acidic residues" evidence="1">
    <location>
        <begin position="55"/>
        <end position="96"/>
    </location>
</feature>
<reference evidence="2 3" key="1">
    <citation type="journal article" date="2024" name="J Genomics">
        <title>Draft genome sequencing and assembly of Favolaschia claudopus CIRM-BRFM 2984 isolated from oak limbs.</title>
        <authorList>
            <person name="Navarro D."/>
            <person name="Drula E."/>
            <person name="Chaduli D."/>
            <person name="Cazenave R."/>
            <person name="Ahrendt S."/>
            <person name="Wang J."/>
            <person name="Lipzen A."/>
            <person name="Daum C."/>
            <person name="Barry K."/>
            <person name="Grigoriev I.V."/>
            <person name="Favel A."/>
            <person name="Rosso M.N."/>
            <person name="Martin F."/>
        </authorList>
    </citation>
    <scope>NUCLEOTIDE SEQUENCE [LARGE SCALE GENOMIC DNA]</scope>
    <source>
        <strain evidence="2 3">CIRM-BRFM 2984</strain>
    </source>
</reference>
<feature type="compositionally biased region" description="Acidic residues" evidence="1">
    <location>
        <begin position="201"/>
        <end position="228"/>
    </location>
</feature>
<evidence type="ECO:0000256" key="1">
    <source>
        <dbReference type="SAM" id="MobiDB-lite"/>
    </source>
</evidence>
<gene>
    <name evidence="2" type="ORF">R3P38DRAFT_3242451</name>
</gene>
<name>A0AAV9Z4X8_9AGAR</name>
<protein>
    <submittedName>
        <fullName evidence="2">Uncharacterized protein</fullName>
    </submittedName>
</protein>
<dbReference type="EMBL" id="JAWWNJ010000212">
    <property type="protein sequence ID" value="KAK6971461.1"/>
    <property type="molecule type" value="Genomic_DNA"/>
</dbReference>
<accession>A0AAV9Z4X8</accession>